<dbReference type="AlphaFoldDB" id="A0A1Q8Q1I4"/>
<dbReference type="InterPro" id="IPR011006">
    <property type="entry name" value="CheY-like_superfamily"/>
</dbReference>
<sequence>MLKAFIVDDEPLARDELQFLLKRSKQVEVVGEADCMEEAIKTIPAVSPDLVFLDIELGVESGLQLAEQLLDMDPVPTIIFATAYDEYALQAFDLDAFDYILKPFDEARIQQTLSKIKRMRFIGGKKKEALPASSSHSVDQTGKLAILVEEKILLIDISAILFVCSLEGKLIIKTLENEFKTGDSLVAVEKKLSNTPSFIRVHRSYLVNINYIAEIQPWFNATYNLIMTDHSKVPVSRKYIKDIKMLFGF</sequence>
<name>A0A1Q8Q1I4_9BACI</name>
<comment type="caution">
    <text evidence="4">The sequence shown here is derived from an EMBL/GenBank/DDBJ whole genome shotgun (WGS) entry which is preliminary data.</text>
</comment>
<dbReference type="InterPro" id="IPR046947">
    <property type="entry name" value="LytR-like"/>
</dbReference>
<organism evidence="4 5">
    <name type="scientific">Domibacillus antri</name>
    <dbReference type="NCBI Taxonomy" id="1714264"/>
    <lineage>
        <taxon>Bacteria</taxon>
        <taxon>Bacillati</taxon>
        <taxon>Bacillota</taxon>
        <taxon>Bacilli</taxon>
        <taxon>Bacillales</taxon>
        <taxon>Bacillaceae</taxon>
        <taxon>Domibacillus</taxon>
    </lineage>
</organism>
<feature type="domain" description="Response regulatory" evidence="2">
    <location>
        <begin position="3"/>
        <end position="117"/>
    </location>
</feature>
<dbReference type="SMART" id="SM00448">
    <property type="entry name" value="REC"/>
    <property type="match status" value="1"/>
</dbReference>
<feature type="modified residue" description="4-aspartylphosphate" evidence="1">
    <location>
        <position position="54"/>
    </location>
</feature>
<dbReference type="SUPFAM" id="SSF52172">
    <property type="entry name" value="CheY-like"/>
    <property type="match status" value="1"/>
</dbReference>
<dbReference type="GO" id="GO:0003677">
    <property type="term" value="F:DNA binding"/>
    <property type="evidence" value="ECO:0007669"/>
    <property type="project" value="UniProtKB-KW"/>
</dbReference>
<dbReference type="PANTHER" id="PTHR37299">
    <property type="entry name" value="TRANSCRIPTIONAL REGULATOR-RELATED"/>
    <property type="match status" value="1"/>
</dbReference>
<feature type="domain" description="HTH LytTR-type" evidence="3">
    <location>
        <begin position="144"/>
        <end position="249"/>
    </location>
</feature>
<dbReference type="Gene3D" id="2.20.25.10">
    <property type="match status" value="1"/>
</dbReference>
<gene>
    <name evidence="4" type="ORF">BTO30_16300</name>
</gene>
<evidence type="ECO:0000259" key="3">
    <source>
        <dbReference type="PROSITE" id="PS50930"/>
    </source>
</evidence>
<dbReference type="Proteomes" id="UP000185568">
    <property type="component" value="Unassembled WGS sequence"/>
</dbReference>
<dbReference type="PROSITE" id="PS50930">
    <property type="entry name" value="HTH_LYTTR"/>
    <property type="match status" value="1"/>
</dbReference>
<dbReference type="OrthoDB" id="3190595at2"/>
<proteinExistence type="predicted"/>
<dbReference type="Gene3D" id="3.40.50.2300">
    <property type="match status" value="1"/>
</dbReference>
<dbReference type="InterPro" id="IPR001789">
    <property type="entry name" value="Sig_transdc_resp-reg_receiver"/>
</dbReference>
<dbReference type="RefSeq" id="WP_075399753.1">
    <property type="nucleotide sequence ID" value="NZ_MSDU01000065.1"/>
</dbReference>
<evidence type="ECO:0000313" key="5">
    <source>
        <dbReference type="Proteomes" id="UP000185568"/>
    </source>
</evidence>
<dbReference type="EMBL" id="MSDU01000065">
    <property type="protein sequence ID" value="OLN21190.1"/>
    <property type="molecule type" value="Genomic_DNA"/>
</dbReference>
<keyword evidence="5" id="KW-1185">Reference proteome</keyword>
<keyword evidence="1" id="KW-0597">Phosphoprotein</keyword>
<reference evidence="4 5" key="1">
    <citation type="submission" date="2016-12" db="EMBL/GenBank/DDBJ databases">
        <title>Domibacillus antri genome sequencing.</title>
        <authorList>
            <person name="Verma A."/>
            <person name="Krishnamurthi S."/>
        </authorList>
    </citation>
    <scope>NUCLEOTIDE SEQUENCE [LARGE SCALE GENOMIC DNA]</scope>
    <source>
        <strain evidence="4 5">XD80</strain>
    </source>
</reference>
<keyword evidence="4" id="KW-0238">DNA-binding</keyword>
<dbReference type="Gene3D" id="2.40.50.40">
    <property type="match status" value="1"/>
</dbReference>
<evidence type="ECO:0000259" key="2">
    <source>
        <dbReference type="PROSITE" id="PS50110"/>
    </source>
</evidence>
<protein>
    <submittedName>
        <fullName evidence="4">DNA-binding response regulator</fullName>
    </submittedName>
</protein>
<dbReference type="Pfam" id="PF00072">
    <property type="entry name" value="Response_reg"/>
    <property type="match status" value="1"/>
</dbReference>
<evidence type="ECO:0000256" key="1">
    <source>
        <dbReference type="PROSITE-ProRule" id="PRU00169"/>
    </source>
</evidence>
<accession>A0A1Q8Q1I4</accession>
<dbReference type="SMART" id="SM00850">
    <property type="entry name" value="LytTR"/>
    <property type="match status" value="1"/>
</dbReference>
<dbReference type="GO" id="GO:0000156">
    <property type="term" value="F:phosphorelay response regulator activity"/>
    <property type="evidence" value="ECO:0007669"/>
    <property type="project" value="InterPro"/>
</dbReference>
<evidence type="ECO:0000313" key="4">
    <source>
        <dbReference type="EMBL" id="OLN21190.1"/>
    </source>
</evidence>
<dbReference type="STRING" id="1714264.BTO30_16300"/>
<dbReference type="PANTHER" id="PTHR37299:SF1">
    <property type="entry name" value="STAGE 0 SPORULATION PROTEIN A HOMOLOG"/>
    <property type="match status" value="1"/>
</dbReference>
<dbReference type="PROSITE" id="PS50110">
    <property type="entry name" value="RESPONSE_REGULATORY"/>
    <property type="match status" value="1"/>
</dbReference>
<dbReference type="InterPro" id="IPR007492">
    <property type="entry name" value="LytTR_DNA-bd_dom"/>
</dbReference>
<dbReference type="Pfam" id="PF04397">
    <property type="entry name" value="LytTR"/>
    <property type="match status" value="1"/>
</dbReference>